<evidence type="ECO:0000313" key="3">
    <source>
        <dbReference type="Proteomes" id="UP000247810"/>
    </source>
</evidence>
<dbReference type="Proteomes" id="UP000247810">
    <property type="component" value="Unassembled WGS sequence"/>
</dbReference>
<dbReference type="EMBL" id="KZ826183">
    <property type="protein sequence ID" value="PYH87718.1"/>
    <property type="molecule type" value="Genomic_DNA"/>
</dbReference>
<dbReference type="VEuPathDB" id="FungiDB:BO71DRAFT_166027"/>
<dbReference type="AlphaFoldDB" id="A0A319DHZ4"/>
<gene>
    <name evidence="2" type="ORF">BO71DRAFT_166027</name>
</gene>
<name>A0A319DHZ4_9EURO</name>
<sequence>MITTIYFKHRATTSEARDTSSESQAANSSLSLSLSLTGPLARSSAPVAPSGTHPLAHTNQPPACLSPDSLRISPTAIRRPLSAEDPAPAQRCLLIKLLQETANERAGWPVGGY</sequence>
<organism evidence="2 3">
    <name type="scientific">Aspergillus ellipticus CBS 707.79</name>
    <dbReference type="NCBI Taxonomy" id="1448320"/>
    <lineage>
        <taxon>Eukaryota</taxon>
        <taxon>Fungi</taxon>
        <taxon>Dikarya</taxon>
        <taxon>Ascomycota</taxon>
        <taxon>Pezizomycotina</taxon>
        <taxon>Eurotiomycetes</taxon>
        <taxon>Eurotiomycetidae</taxon>
        <taxon>Eurotiales</taxon>
        <taxon>Aspergillaceae</taxon>
        <taxon>Aspergillus</taxon>
        <taxon>Aspergillus subgen. Circumdati</taxon>
    </lineage>
</organism>
<evidence type="ECO:0000256" key="1">
    <source>
        <dbReference type="SAM" id="MobiDB-lite"/>
    </source>
</evidence>
<accession>A0A319DHZ4</accession>
<proteinExistence type="predicted"/>
<evidence type="ECO:0000313" key="2">
    <source>
        <dbReference type="EMBL" id="PYH87718.1"/>
    </source>
</evidence>
<feature type="region of interest" description="Disordered" evidence="1">
    <location>
        <begin position="40"/>
        <end position="86"/>
    </location>
</feature>
<keyword evidence="3" id="KW-1185">Reference proteome</keyword>
<reference evidence="2 3" key="1">
    <citation type="submission" date="2018-02" db="EMBL/GenBank/DDBJ databases">
        <title>The genomes of Aspergillus section Nigri reveals drivers in fungal speciation.</title>
        <authorList>
            <consortium name="DOE Joint Genome Institute"/>
            <person name="Vesth T.C."/>
            <person name="Nybo J."/>
            <person name="Theobald S."/>
            <person name="Brandl J."/>
            <person name="Frisvad J.C."/>
            <person name="Nielsen K.F."/>
            <person name="Lyhne E.K."/>
            <person name="Kogle M.E."/>
            <person name="Kuo A."/>
            <person name="Riley R."/>
            <person name="Clum A."/>
            <person name="Nolan M."/>
            <person name="Lipzen A."/>
            <person name="Salamov A."/>
            <person name="Henrissat B."/>
            <person name="Wiebenga A."/>
            <person name="De vries R.P."/>
            <person name="Grigoriev I.V."/>
            <person name="Mortensen U.H."/>
            <person name="Andersen M.R."/>
            <person name="Baker S.E."/>
        </authorList>
    </citation>
    <scope>NUCLEOTIDE SEQUENCE [LARGE SCALE GENOMIC DNA]</scope>
    <source>
        <strain evidence="2 3">CBS 707.79</strain>
    </source>
</reference>
<protein>
    <submittedName>
        <fullName evidence="2">Uncharacterized protein</fullName>
    </submittedName>
</protein>